<comment type="caution">
    <text evidence="1">The sequence shown here is derived from an EMBL/GenBank/DDBJ whole genome shotgun (WGS) entry which is preliminary data.</text>
</comment>
<dbReference type="AlphaFoldDB" id="A0A3D8LFF5"/>
<dbReference type="EMBL" id="QRGR01000005">
    <property type="protein sequence ID" value="RDV16128.1"/>
    <property type="molecule type" value="Genomic_DNA"/>
</dbReference>
<dbReference type="OrthoDB" id="1495959at2"/>
<proteinExistence type="predicted"/>
<evidence type="ECO:0000313" key="2">
    <source>
        <dbReference type="Proteomes" id="UP000256708"/>
    </source>
</evidence>
<evidence type="ECO:0000313" key="1">
    <source>
        <dbReference type="EMBL" id="RDV16128.1"/>
    </source>
</evidence>
<accession>A0A3D8LFF5</accession>
<dbReference type="RefSeq" id="WP_115564538.1">
    <property type="nucleotide sequence ID" value="NZ_QRGR01000005.1"/>
</dbReference>
<gene>
    <name evidence="1" type="ORF">DXT99_05510</name>
</gene>
<dbReference type="Proteomes" id="UP000256708">
    <property type="component" value="Unassembled WGS sequence"/>
</dbReference>
<protein>
    <submittedName>
        <fullName evidence="1">Uncharacterized protein</fullName>
    </submittedName>
</protein>
<keyword evidence="2" id="KW-1185">Reference proteome</keyword>
<organism evidence="1 2">
    <name type="scientific">Pontibacter diazotrophicus</name>
    <dbReference type="NCBI Taxonomy" id="1400979"/>
    <lineage>
        <taxon>Bacteria</taxon>
        <taxon>Pseudomonadati</taxon>
        <taxon>Bacteroidota</taxon>
        <taxon>Cytophagia</taxon>
        <taxon>Cytophagales</taxon>
        <taxon>Hymenobacteraceae</taxon>
        <taxon>Pontibacter</taxon>
    </lineage>
</organism>
<name>A0A3D8LFF5_9BACT</name>
<reference evidence="2" key="1">
    <citation type="submission" date="2018-08" db="EMBL/GenBank/DDBJ databases">
        <authorList>
            <person name="Liu Z.-W."/>
            <person name="Du Z.-J."/>
        </authorList>
    </citation>
    <scope>NUCLEOTIDE SEQUENCE [LARGE SCALE GENOMIC DNA]</scope>
    <source>
        <strain evidence="2">H4X</strain>
    </source>
</reference>
<sequence length="264" mass="30795">MVNIRYLKGVAKYARKRLSYYFADLANIFFYDTVKEPYRLIKVNPAAISMRLLPSKRTDKDIFANIKKEALHLYDLERGAFDPKRNTGRILGGDWDLKKKPYDVDMMFESYNKRFNEGANWEDTAVFEQGVGVLEKGGIMYGCRTLEEFKSKRLDYIDNLCHDIRTNGFRTQNNTLENDKRSQDTYHEITVNIGRNGELIYNNCTGNNRLALAKALQLEYIPVLVVVRHKKWELLKKKVRENHTSGINSLLVEQVRSHPDFQAE</sequence>